<feature type="compositionally biased region" description="Low complexity" evidence="1">
    <location>
        <begin position="297"/>
        <end position="306"/>
    </location>
</feature>
<organism evidence="2 3">
    <name type="scientific">Ficus carica</name>
    <name type="common">Common fig</name>
    <dbReference type="NCBI Taxonomy" id="3494"/>
    <lineage>
        <taxon>Eukaryota</taxon>
        <taxon>Viridiplantae</taxon>
        <taxon>Streptophyta</taxon>
        <taxon>Embryophyta</taxon>
        <taxon>Tracheophyta</taxon>
        <taxon>Spermatophyta</taxon>
        <taxon>Magnoliopsida</taxon>
        <taxon>eudicotyledons</taxon>
        <taxon>Gunneridae</taxon>
        <taxon>Pentapetalae</taxon>
        <taxon>rosids</taxon>
        <taxon>fabids</taxon>
        <taxon>Rosales</taxon>
        <taxon>Moraceae</taxon>
        <taxon>Ficeae</taxon>
        <taxon>Ficus</taxon>
    </lineage>
</organism>
<evidence type="ECO:0000313" key="3">
    <source>
        <dbReference type="Proteomes" id="UP001187192"/>
    </source>
</evidence>
<evidence type="ECO:0000256" key="1">
    <source>
        <dbReference type="SAM" id="MobiDB-lite"/>
    </source>
</evidence>
<dbReference type="EMBL" id="BTGU01001964">
    <property type="protein sequence ID" value="GMN31999.1"/>
    <property type="molecule type" value="Genomic_DNA"/>
</dbReference>
<protein>
    <submittedName>
        <fullName evidence="2">Uncharacterized protein</fullName>
    </submittedName>
</protein>
<proteinExistence type="predicted"/>
<accession>A0AA87ZF81</accession>
<name>A0AA87ZF81_FICCA</name>
<feature type="compositionally biased region" description="Polar residues" evidence="1">
    <location>
        <begin position="307"/>
        <end position="317"/>
    </location>
</feature>
<comment type="caution">
    <text evidence="2">The sequence shown here is derived from an EMBL/GenBank/DDBJ whole genome shotgun (WGS) entry which is preliminary data.</text>
</comment>
<reference evidence="2" key="1">
    <citation type="submission" date="2023-07" db="EMBL/GenBank/DDBJ databases">
        <title>draft genome sequence of fig (Ficus carica).</title>
        <authorList>
            <person name="Takahashi T."/>
            <person name="Nishimura K."/>
        </authorList>
    </citation>
    <scope>NUCLEOTIDE SEQUENCE</scope>
</reference>
<evidence type="ECO:0000313" key="2">
    <source>
        <dbReference type="EMBL" id="GMN31999.1"/>
    </source>
</evidence>
<keyword evidence="3" id="KW-1185">Reference proteome</keyword>
<dbReference type="AlphaFoldDB" id="A0AA87ZF81"/>
<sequence>MDEMLVVLNDIAGVNEDYESMVMQVDDDAAQHDELKDLFSKLQMALHPGLPSHTLSHFLLSFLIPLIPAALPSLSLSPTRRFLLPLTATVALSSQQLHRPPPLYPYPVTFTTTLPSFSFSRRHHRRPLLPASSSPSLLSLSPAAAAALSSQQDRLEKDVTLLFLRKCQYFNLKRSLKANTVVLLMRCEIEELRKLVRGLCAKKDMEPSVDQENMSTVDQHNGFKLLVAIRRAWMESFPTDTVHGIPLGEGNSNAQTQQLQLMIDNWGDMHHHGPNWVNPQAEQTFKLMKGDKATQMSQSASSSSSSTVQEDCNDLTF</sequence>
<dbReference type="Proteomes" id="UP001187192">
    <property type="component" value="Unassembled WGS sequence"/>
</dbReference>
<feature type="region of interest" description="Disordered" evidence="1">
    <location>
        <begin position="289"/>
        <end position="317"/>
    </location>
</feature>
<gene>
    <name evidence="2" type="ORF">TIFTF001_041669</name>
</gene>